<organism evidence="1 2">
    <name type="scientific">Escallonia herrerae</name>
    <dbReference type="NCBI Taxonomy" id="1293975"/>
    <lineage>
        <taxon>Eukaryota</taxon>
        <taxon>Viridiplantae</taxon>
        <taxon>Streptophyta</taxon>
        <taxon>Embryophyta</taxon>
        <taxon>Tracheophyta</taxon>
        <taxon>Spermatophyta</taxon>
        <taxon>Magnoliopsida</taxon>
        <taxon>eudicotyledons</taxon>
        <taxon>Gunneridae</taxon>
        <taxon>Pentapetalae</taxon>
        <taxon>asterids</taxon>
        <taxon>campanulids</taxon>
        <taxon>Escalloniales</taxon>
        <taxon>Escalloniaceae</taxon>
        <taxon>Escallonia</taxon>
    </lineage>
</organism>
<keyword evidence="2" id="KW-1185">Reference proteome</keyword>
<comment type="caution">
    <text evidence="1">The sequence shown here is derived from an EMBL/GenBank/DDBJ whole genome shotgun (WGS) entry which is preliminary data.</text>
</comment>
<evidence type="ECO:0000313" key="2">
    <source>
        <dbReference type="Proteomes" id="UP001188597"/>
    </source>
</evidence>
<evidence type="ECO:0000313" key="1">
    <source>
        <dbReference type="EMBL" id="KAK3013646.1"/>
    </source>
</evidence>
<gene>
    <name evidence="1" type="ORF">RJ639_009513</name>
</gene>
<dbReference type="AlphaFoldDB" id="A0AA88VQV9"/>
<name>A0AA88VQV9_9ASTE</name>
<dbReference type="EMBL" id="JAVXUP010001281">
    <property type="protein sequence ID" value="KAK3013646.1"/>
    <property type="molecule type" value="Genomic_DNA"/>
</dbReference>
<dbReference type="Proteomes" id="UP001188597">
    <property type="component" value="Unassembled WGS sequence"/>
</dbReference>
<reference evidence="1" key="1">
    <citation type="submission" date="2022-12" db="EMBL/GenBank/DDBJ databases">
        <title>Draft genome assemblies for two species of Escallonia (Escalloniales).</title>
        <authorList>
            <person name="Chanderbali A."/>
            <person name="Dervinis C."/>
            <person name="Anghel I."/>
            <person name="Soltis D."/>
            <person name="Soltis P."/>
            <person name="Zapata F."/>
        </authorList>
    </citation>
    <scope>NUCLEOTIDE SEQUENCE</scope>
    <source>
        <strain evidence="1">UCBG64.0493</strain>
        <tissue evidence="1">Leaf</tissue>
    </source>
</reference>
<accession>A0AA88VQV9</accession>
<sequence>MPSHIKSSALGIGKITENDGLGVTFNVDLSRIIGKERMTNAEVLVLTISSSSSIKLPAVAHHGFQNPVPMHLPCNALPIGSLSFSSYSSLAFRGSHAREA</sequence>
<protein>
    <submittedName>
        <fullName evidence="1">Uncharacterized protein</fullName>
    </submittedName>
</protein>
<proteinExistence type="predicted"/>